<evidence type="ECO:0000256" key="3">
    <source>
        <dbReference type="ARBA" id="ARBA00001941"/>
    </source>
</evidence>
<dbReference type="PROSITE" id="PS01085">
    <property type="entry name" value="RIBUL_P_3_EPIMER_1"/>
    <property type="match status" value="1"/>
</dbReference>
<dbReference type="InterPro" id="IPR013785">
    <property type="entry name" value="Aldolase_TIM"/>
</dbReference>
<dbReference type="GO" id="GO:0004750">
    <property type="term" value="F:D-ribulose-phosphate 3-epimerase activity"/>
    <property type="evidence" value="ECO:0007669"/>
    <property type="project" value="UniProtKB-EC"/>
</dbReference>
<dbReference type="InterPro" id="IPR026019">
    <property type="entry name" value="Ribul_P_3_epim"/>
</dbReference>
<evidence type="ECO:0000313" key="10">
    <source>
        <dbReference type="EMBL" id="SUZ60692.1"/>
    </source>
</evidence>
<evidence type="ECO:0000256" key="1">
    <source>
        <dbReference type="ARBA" id="ARBA00001782"/>
    </source>
</evidence>
<dbReference type="InterPro" id="IPR011060">
    <property type="entry name" value="RibuloseP-bd_barrel"/>
</dbReference>
<dbReference type="NCBIfam" id="NF004076">
    <property type="entry name" value="PRK05581.1-4"/>
    <property type="match status" value="1"/>
</dbReference>
<dbReference type="GO" id="GO:0046872">
    <property type="term" value="F:metal ion binding"/>
    <property type="evidence" value="ECO:0007669"/>
    <property type="project" value="UniProtKB-KW"/>
</dbReference>
<reference evidence="10" key="1">
    <citation type="submission" date="2018-05" db="EMBL/GenBank/DDBJ databases">
        <authorList>
            <person name="Lanie J.A."/>
            <person name="Ng W.-L."/>
            <person name="Kazmierczak K.M."/>
            <person name="Andrzejewski T.M."/>
            <person name="Davidsen T.M."/>
            <person name="Wayne K.J."/>
            <person name="Tettelin H."/>
            <person name="Glass J.I."/>
            <person name="Rusch D."/>
            <person name="Podicherti R."/>
            <person name="Tsui H.-C.T."/>
            <person name="Winkler M.E."/>
        </authorList>
    </citation>
    <scope>NUCLEOTIDE SEQUENCE</scope>
</reference>
<evidence type="ECO:0000256" key="5">
    <source>
        <dbReference type="ARBA" id="ARBA00001954"/>
    </source>
</evidence>
<organism evidence="10">
    <name type="scientific">marine metagenome</name>
    <dbReference type="NCBI Taxonomy" id="408172"/>
    <lineage>
        <taxon>unclassified sequences</taxon>
        <taxon>metagenomes</taxon>
        <taxon>ecological metagenomes</taxon>
    </lineage>
</organism>
<comment type="cofactor">
    <cofactor evidence="5">
        <name>Fe(2+)</name>
        <dbReference type="ChEBI" id="CHEBI:29033"/>
    </cofactor>
</comment>
<dbReference type="EC" id="5.1.3.1" evidence="7"/>
<dbReference type="NCBIfam" id="TIGR01163">
    <property type="entry name" value="rpe"/>
    <property type="match status" value="1"/>
</dbReference>
<dbReference type="HAMAP" id="MF_02227">
    <property type="entry name" value="RPE"/>
    <property type="match status" value="1"/>
</dbReference>
<dbReference type="GO" id="GO:0005975">
    <property type="term" value="P:carbohydrate metabolic process"/>
    <property type="evidence" value="ECO:0007669"/>
    <property type="project" value="InterPro"/>
</dbReference>
<dbReference type="FunFam" id="3.20.20.70:FF:000004">
    <property type="entry name" value="Ribulose-phosphate 3-epimerase"/>
    <property type="match status" value="1"/>
</dbReference>
<dbReference type="InterPro" id="IPR000056">
    <property type="entry name" value="Ribul_P_3_epim-like"/>
</dbReference>
<evidence type="ECO:0000256" key="4">
    <source>
        <dbReference type="ARBA" id="ARBA00001947"/>
    </source>
</evidence>
<comment type="catalytic activity">
    <reaction evidence="1">
        <text>D-ribulose 5-phosphate = D-xylulose 5-phosphate</text>
        <dbReference type="Rhea" id="RHEA:13677"/>
        <dbReference type="ChEBI" id="CHEBI:57737"/>
        <dbReference type="ChEBI" id="CHEBI:58121"/>
        <dbReference type="EC" id="5.1.3.1"/>
    </reaction>
</comment>
<comment type="cofactor">
    <cofactor evidence="4">
        <name>Zn(2+)</name>
        <dbReference type="ChEBI" id="CHEBI:29105"/>
    </cofactor>
</comment>
<evidence type="ECO:0000256" key="6">
    <source>
        <dbReference type="ARBA" id="ARBA00009541"/>
    </source>
</evidence>
<dbReference type="GO" id="GO:0005737">
    <property type="term" value="C:cytoplasm"/>
    <property type="evidence" value="ECO:0007669"/>
    <property type="project" value="UniProtKB-ARBA"/>
</dbReference>
<keyword evidence="9" id="KW-0413">Isomerase</keyword>
<gene>
    <name evidence="10" type="ORF">METZ01_LOCUS13546</name>
</gene>
<keyword evidence="8" id="KW-0479">Metal-binding</keyword>
<evidence type="ECO:0000256" key="8">
    <source>
        <dbReference type="ARBA" id="ARBA00022723"/>
    </source>
</evidence>
<evidence type="ECO:0000256" key="2">
    <source>
        <dbReference type="ARBA" id="ARBA00001936"/>
    </source>
</evidence>
<accession>A0A381P1B9</accession>
<dbReference type="SUPFAM" id="SSF51366">
    <property type="entry name" value="Ribulose-phoshate binding barrel"/>
    <property type="match status" value="1"/>
</dbReference>
<dbReference type="PANTHER" id="PTHR11749">
    <property type="entry name" value="RIBULOSE-5-PHOSPHATE-3-EPIMERASE"/>
    <property type="match status" value="1"/>
</dbReference>
<proteinExistence type="inferred from homology"/>
<comment type="cofactor">
    <cofactor evidence="2">
        <name>Mn(2+)</name>
        <dbReference type="ChEBI" id="CHEBI:29035"/>
    </cofactor>
</comment>
<evidence type="ECO:0000256" key="9">
    <source>
        <dbReference type="ARBA" id="ARBA00023235"/>
    </source>
</evidence>
<dbReference type="AlphaFoldDB" id="A0A381P1B9"/>
<dbReference type="PIRSF" id="PIRSF001461">
    <property type="entry name" value="RPE"/>
    <property type="match status" value="1"/>
</dbReference>
<name>A0A381P1B9_9ZZZZ</name>
<comment type="cofactor">
    <cofactor evidence="3">
        <name>Co(2+)</name>
        <dbReference type="ChEBI" id="CHEBI:48828"/>
    </cofactor>
</comment>
<dbReference type="Pfam" id="PF00834">
    <property type="entry name" value="Ribul_P_3_epim"/>
    <property type="match status" value="1"/>
</dbReference>
<dbReference type="Gene3D" id="3.20.20.70">
    <property type="entry name" value="Aldolase class I"/>
    <property type="match status" value="1"/>
</dbReference>
<sequence length="225" mass="24308">MVSEFKLAPSILSADFSDLRSALKICDEGGADWIHVDVMDNQFVPNLTIGPPVVKSLRTATDKFIDVHMMVIDPDKLVESFARAGADNITFHVEAADDPNEVISLIRSTGKMVGISLKPSTPFSAIIPFIEKVDLILVMSVEPGFGGQGYIAESTDKIIEIKKYLSDQCLDRIQIQVDGGIKLHNAEEVISAGGDILVAGSEVFGSKEPQNVIKKFYASANAINA</sequence>
<evidence type="ECO:0000256" key="7">
    <source>
        <dbReference type="ARBA" id="ARBA00013188"/>
    </source>
</evidence>
<dbReference type="EMBL" id="UINC01000759">
    <property type="protein sequence ID" value="SUZ60692.1"/>
    <property type="molecule type" value="Genomic_DNA"/>
</dbReference>
<dbReference type="GO" id="GO:0006098">
    <property type="term" value="P:pentose-phosphate shunt"/>
    <property type="evidence" value="ECO:0007669"/>
    <property type="project" value="InterPro"/>
</dbReference>
<protein>
    <recommendedName>
        <fullName evidence="7">ribulose-phosphate 3-epimerase</fullName>
        <ecNumber evidence="7">5.1.3.1</ecNumber>
    </recommendedName>
</protein>
<comment type="similarity">
    <text evidence="6">Belongs to the ribulose-phosphate 3-epimerase family.</text>
</comment>
<dbReference type="CDD" id="cd00429">
    <property type="entry name" value="RPE"/>
    <property type="match status" value="1"/>
</dbReference>